<dbReference type="RefSeq" id="WP_116337132.1">
    <property type="nucleotide sequence ID" value="NZ_LT976856.1"/>
</dbReference>
<feature type="chain" id="PRO_5016837153" description="Extra-cytoplasmic solute receptor" evidence="2">
    <location>
        <begin position="31"/>
        <end position="335"/>
    </location>
</feature>
<dbReference type="CDD" id="cd13578">
    <property type="entry name" value="PBP2_Bug27"/>
    <property type="match status" value="1"/>
</dbReference>
<organism evidence="3">
    <name type="scientific">Cupriavidus taiwanensis</name>
    <dbReference type="NCBI Taxonomy" id="164546"/>
    <lineage>
        <taxon>Bacteria</taxon>
        <taxon>Pseudomonadati</taxon>
        <taxon>Pseudomonadota</taxon>
        <taxon>Betaproteobacteria</taxon>
        <taxon>Burkholderiales</taxon>
        <taxon>Burkholderiaceae</taxon>
        <taxon>Cupriavidus</taxon>
    </lineage>
</organism>
<sequence length="335" mass="35168">MPYRLPGLRAAMAAILLAAVPTVMPAAAVAADAAAADPYPSRPLTIVVPSVAGNVNDAVARLIGQELTRTWGQPVIVDNKPGAGTTTGTKHVARAAKDGYTALLTFTAHVQNPSLYPRIGYDPIADFTPVSEVAISSTILAVSPDFPARTLPELVALVKANPGKYPYGSYGAGTTGHILGELLKREAGLQMEHVAYKGGAPLATDLAAGHVKIGFIAVGTAMPLLQGGKLIPVAMAGAERSALLPRVPTFREAGYQGFEPDAWMGLLFPAGVSKARVEALSREVARIVRMPEIAKKMQDLNLVPVGNTPEAFAAVLKGDRDKWSRIIRDVGITLE</sequence>
<dbReference type="PANTHER" id="PTHR42928:SF5">
    <property type="entry name" value="BLR1237 PROTEIN"/>
    <property type="match status" value="1"/>
</dbReference>
<dbReference type="InterPro" id="IPR042100">
    <property type="entry name" value="Bug_dom1"/>
</dbReference>
<evidence type="ECO:0000313" key="3">
    <source>
        <dbReference type="EMBL" id="SOY47319.1"/>
    </source>
</evidence>
<comment type="caution">
    <text evidence="3">The sequence shown here is derived from an EMBL/GenBank/DDBJ whole genome shotgun (WGS) entry which is preliminary data.</text>
</comment>
<dbReference type="PANTHER" id="PTHR42928">
    <property type="entry name" value="TRICARBOXYLATE-BINDING PROTEIN"/>
    <property type="match status" value="1"/>
</dbReference>
<dbReference type="Proteomes" id="UP000256297">
    <property type="component" value="Chromosome CBM2589_b"/>
</dbReference>
<dbReference type="SUPFAM" id="SSF53850">
    <property type="entry name" value="Periplasmic binding protein-like II"/>
    <property type="match status" value="1"/>
</dbReference>
<protein>
    <recommendedName>
        <fullName evidence="4">Extra-cytoplasmic solute receptor</fullName>
    </recommendedName>
</protein>
<gene>
    <name evidence="3" type="ORF">CBM2589_B180073</name>
</gene>
<dbReference type="Gene3D" id="3.40.190.10">
    <property type="entry name" value="Periplasmic binding protein-like II"/>
    <property type="match status" value="1"/>
</dbReference>
<dbReference type="InterPro" id="IPR005064">
    <property type="entry name" value="BUG"/>
</dbReference>
<name>A0A375BKX3_9BURK</name>
<evidence type="ECO:0000256" key="2">
    <source>
        <dbReference type="SAM" id="SignalP"/>
    </source>
</evidence>
<accession>A0A375BKX3</accession>
<evidence type="ECO:0000256" key="1">
    <source>
        <dbReference type="ARBA" id="ARBA00006987"/>
    </source>
</evidence>
<dbReference type="PIRSF" id="PIRSF017082">
    <property type="entry name" value="YflP"/>
    <property type="match status" value="1"/>
</dbReference>
<dbReference type="AlphaFoldDB" id="A0A375BKX3"/>
<keyword evidence="2" id="KW-0732">Signal</keyword>
<comment type="similarity">
    <text evidence="1">Belongs to the UPF0065 (bug) family.</text>
</comment>
<feature type="signal peptide" evidence="2">
    <location>
        <begin position="1"/>
        <end position="30"/>
    </location>
</feature>
<dbReference type="EMBL" id="OFSP01000010">
    <property type="protein sequence ID" value="SOY47319.1"/>
    <property type="molecule type" value="Genomic_DNA"/>
</dbReference>
<proteinExistence type="inferred from homology"/>
<reference evidence="3" key="1">
    <citation type="submission" date="2018-01" db="EMBL/GenBank/DDBJ databases">
        <authorList>
            <person name="Clerissi C."/>
        </authorList>
    </citation>
    <scope>NUCLEOTIDE SEQUENCE</scope>
    <source>
        <strain evidence="3">Cupriavidus taiwanensis STM 3521</strain>
    </source>
</reference>
<dbReference type="Pfam" id="PF03401">
    <property type="entry name" value="TctC"/>
    <property type="match status" value="1"/>
</dbReference>
<dbReference type="Gene3D" id="3.40.190.150">
    <property type="entry name" value="Bordetella uptake gene, domain 1"/>
    <property type="match status" value="1"/>
</dbReference>
<evidence type="ECO:0008006" key="4">
    <source>
        <dbReference type="Google" id="ProtNLM"/>
    </source>
</evidence>